<keyword evidence="2" id="KW-1185">Reference proteome</keyword>
<accession>A0A151J725</accession>
<reference evidence="1 2" key="1">
    <citation type="submission" date="2015-09" db="EMBL/GenBank/DDBJ databases">
        <title>Trachymyrmex cornetzi WGS genome.</title>
        <authorList>
            <person name="Nygaard S."/>
            <person name="Hu H."/>
            <person name="Boomsma J."/>
            <person name="Zhang G."/>
        </authorList>
    </citation>
    <scope>NUCLEOTIDE SEQUENCE [LARGE SCALE GENOMIC DNA]</scope>
    <source>
        <strain evidence="1">Tcor2-1</strain>
        <tissue evidence="1">Whole body</tissue>
    </source>
</reference>
<dbReference type="InterPro" id="IPR005312">
    <property type="entry name" value="DUF1759"/>
</dbReference>
<dbReference type="AlphaFoldDB" id="A0A151J725"/>
<dbReference type="PANTHER" id="PTHR22954:SF3">
    <property type="entry name" value="PROTEIN CBG08539"/>
    <property type="match status" value="1"/>
</dbReference>
<evidence type="ECO:0000313" key="2">
    <source>
        <dbReference type="Proteomes" id="UP000078492"/>
    </source>
</evidence>
<evidence type="ECO:0000313" key="1">
    <source>
        <dbReference type="EMBL" id="KYN18872.1"/>
    </source>
</evidence>
<sequence>MSNVENLKREQTTLKARATRFKTFLDNYADSVENRLMLEAKLEKYNELWSEYHVIQSKIDELLPEADVTERKKFEESFFIVQAAARSKLARSANNSINVNNSTNAQVDTLFANANQTPVRLPVISLPTFSGNYEQWQQFYDMFIALVHNHRQLDSIQKFHYLKSALSGSAAQVIHSLQTTNENYPIALELLTKRFQNLRLTIHYHVQELFNISPIPKESADMLRALSDNIQKYLRVLQQL</sequence>
<name>A0A151J725_9HYME</name>
<dbReference type="EMBL" id="KQ979839">
    <property type="protein sequence ID" value="KYN18872.1"/>
    <property type="molecule type" value="Genomic_DNA"/>
</dbReference>
<dbReference type="PANTHER" id="PTHR22954">
    <property type="entry name" value="RETROVIRAL PROTEASE-RELATED"/>
    <property type="match status" value="1"/>
</dbReference>
<protein>
    <submittedName>
        <fullName evidence="1">Uncharacterized protein</fullName>
    </submittedName>
</protein>
<gene>
    <name evidence="1" type="ORF">ALC57_08802</name>
</gene>
<dbReference type="Proteomes" id="UP000078492">
    <property type="component" value="Unassembled WGS sequence"/>
</dbReference>
<dbReference type="STRING" id="471704.A0A151J725"/>
<organism evidence="1 2">
    <name type="scientific">Trachymyrmex cornetzi</name>
    <dbReference type="NCBI Taxonomy" id="471704"/>
    <lineage>
        <taxon>Eukaryota</taxon>
        <taxon>Metazoa</taxon>
        <taxon>Ecdysozoa</taxon>
        <taxon>Arthropoda</taxon>
        <taxon>Hexapoda</taxon>
        <taxon>Insecta</taxon>
        <taxon>Pterygota</taxon>
        <taxon>Neoptera</taxon>
        <taxon>Endopterygota</taxon>
        <taxon>Hymenoptera</taxon>
        <taxon>Apocrita</taxon>
        <taxon>Aculeata</taxon>
        <taxon>Formicoidea</taxon>
        <taxon>Formicidae</taxon>
        <taxon>Myrmicinae</taxon>
        <taxon>Trachymyrmex</taxon>
    </lineage>
</organism>
<dbReference type="Pfam" id="PF03564">
    <property type="entry name" value="DUF1759"/>
    <property type="match status" value="1"/>
</dbReference>
<proteinExistence type="predicted"/>